<reference evidence="1" key="1">
    <citation type="journal article" date="2005" name="Proc. Natl. Acad. Sci. U.S.A.">
        <title>The psychrophilic lifestyle as revealed by the genome sequence of Colwellia psychrerythraea 34H through genomic and proteomic analyses.</title>
        <authorList>
            <person name="Methe B.A."/>
            <person name="Nelson K.E."/>
            <person name="Deming J.W."/>
            <person name="Momen B."/>
            <person name="Melamud E."/>
            <person name="Zhang X."/>
            <person name="Moult J."/>
            <person name="Madupu R."/>
            <person name="Nelson W.C."/>
            <person name="Dodson R.J."/>
            <person name="Brinkac L.M."/>
            <person name="Daugherty S.C."/>
            <person name="Durkin A.S."/>
            <person name="DeBoy R.T."/>
            <person name="Kolonay J.F."/>
            <person name="Sullivan S.A."/>
            <person name="Zhou L."/>
            <person name="Davidsen T.M."/>
            <person name="Wu M."/>
            <person name="Huston A.L."/>
            <person name="Lewis M."/>
            <person name="Weaver B."/>
            <person name="Weidman J.F."/>
            <person name="Khouri H."/>
            <person name="Utterback T.R."/>
            <person name="Feldblyum T.V."/>
            <person name="Fraser C.M."/>
        </authorList>
    </citation>
    <scope>NUCLEOTIDE SEQUENCE [LARGE SCALE GENOMIC DNA]</scope>
    <source>
        <strain evidence="1">34H</strain>
    </source>
</reference>
<dbReference type="Proteomes" id="UP000000547">
    <property type="component" value="Chromosome"/>
</dbReference>
<organism evidence="1 2">
    <name type="scientific">Colwellia psychrerythraea (strain 34H / ATCC BAA-681)</name>
    <name type="common">Vibrio psychroerythus</name>
    <dbReference type="NCBI Taxonomy" id="167879"/>
    <lineage>
        <taxon>Bacteria</taxon>
        <taxon>Pseudomonadati</taxon>
        <taxon>Pseudomonadota</taxon>
        <taxon>Gammaproteobacteria</taxon>
        <taxon>Alteromonadales</taxon>
        <taxon>Colwelliaceae</taxon>
        <taxon>Colwellia</taxon>
    </lineage>
</organism>
<name>Q48AT6_COLP3</name>
<protein>
    <submittedName>
        <fullName evidence="1">Uncharacterized protein</fullName>
    </submittedName>
</protein>
<dbReference type="AlphaFoldDB" id="Q48AT6"/>
<dbReference type="HOGENOM" id="CLU_2933410_0_0_6"/>
<sequence length="60" mass="6909">MSWVLASQLSIKCCHVFCLRKTAIKNLTYDSISLKSHTISNIKSHFKCAKFVHITLQRQT</sequence>
<accession>Q48AT6</accession>
<evidence type="ECO:0000313" key="1">
    <source>
        <dbReference type="EMBL" id="AAZ24126.1"/>
    </source>
</evidence>
<gene>
    <name evidence="1" type="ordered locus">CPS_0012</name>
</gene>
<dbReference type="KEGG" id="cps:CPS_0012"/>
<dbReference type="EMBL" id="CP000083">
    <property type="protein sequence ID" value="AAZ24126.1"/>
    <property type="molecule type" value="Genomic_DNA"/>
</dbReference>
<evidence type="ECO:0000313" key="2">
    <source>
        <dbReference type="Proteomes" id="UP000000547"/>
    </source>
</evidence>
<proteinExistence type="predicted"/>